<evidence type="ECO:0000313" key="2">
    <source>
        <dbReference type="EMBL" id="UWP85848.1"/>
    </source>
</evidence>
<gene>
    <name evidence="2" type="ORF">Dfulv_17015</name>
</gene>
<evidence type="ECO:0000256" key="1">
    <source>
        <dbReference type="SAM" id="Phobius"/>
    </source>
</evidence>
<keyword evidence="1" id="KW-1133">Transmembrane helix</keyword>
<feature type="transmembrane region" description="Helical" evidence="1">
    <location>
        <begin position="110"/>
        <end position="133"/>
    </location>
</feature>
<feature type="transmembrane region" description="Helical" evidence="1">
    <location>
        <begin position="54"/>
        <end position="74"/>
    </location>
</feature>
<protein>
    <submittedName>
        <fullName evidence="2">Uncharacterized protein</fullName>
    </submittedName>
</protein>
<dbReference type="RefSeq" id="WP_259864175.1">
    <property type="nucleotide sequence ID" value="NZ_BAAAST010000197.1"/>
</dbReference>
<name>A0ABY5W756_9ACTN</name>
<keyword evidence="1" id="KW-0812">Transmembrane</keyword>
<reference evidence="2" key="1">
    <citation type="submission" date="2021-04" db="EMBL/GenBank/DDBJ databases">
        <authorList>
            <person name="Hartkoorn R.C."/>
            <person name="Beaudoing E."/>
            <person name="Hot D."/>
        </authorList>
    </citation>
    <scope>NUCLEOTIDE SEQUENCE</scope>
    <source>
        <strain evidence="2">NRRL B-16292</strain>
    </source>
</reference>
<keyword evidence="3" id="KW-1185">Reference proteome</keyword>
<dbReference type="Proteomes" id="UP001059617">
    <property type="component" value="Chromosome"/>
</dbReference>
<organism evidence="2 3">
    <name type="scientific">Dactylosporangium fulvum</name>
    <dbReference type="NCBI Taxonomy" id="53359"/>
    <lineage>
        <taxon>Bacteria</taxon>
        <taxon>Bacillati</taxon>
        <taxon>Actinomycetota</taxon>
        <taxon>Actinomycetes</taxon>
        <taxon>Micromonosporales</taxon>
        <taxon>Micromonosporaceae</taxon>
        <taxon>Dactylosporangium</taxon>
    </lineage>
</organism>
<feature type="transmembrane region" description="Helical" evidence="1">
    <location>
        <begin position="80"/>
        <end position="103"/>
    </location>
</feature>
<reference evidence="2" key="2">
    <citation type="submission" date="2022-09" db="EMBL/GenBank/DDBJ databases">
        <title>Biosynthetic gene clusters of Dactylosporangioum fulvum.</title>
        <authorList>
            <person name="Caradec T."/>
        </authorList>
    </citation>
    <scope>NUCLEOTIDE SEQUENCE</scope>
    <source>
        <strain evidence="2">NRRL B-16292</strain>
    </source>
</reference>
<proteinExistence type="predicted"/>
<dbReference type="EMBL" id="CP073720">
    <property type="protein sequence ID" value="UWP85848.1"/>
    <property type="molecule type" value="Genomic_DNA"/>
</dbReference>
<evidence type="ECO:0000313" key="3">
    <source>
        <dbReference type="Proteomes" id="UP001059617"/>
    </source>
</evidence>
<accession>A0ABY5W756</accession>
<keyword evidence="1" id="KW-0472">Membrane</keyword>
<sequence>MFGVSILSIVIALGFEYLGHKTRPKKAASTPAAAGPGGQGEKQKVSGVVLFQHWMAFVLYTLGGLCWSVAFWPVMGKFGWEWLVVGAVFAFLGLAGGTVIDIIRDRKPDMFAFVAARLLPMLLLVTVVNWGVFTDAAGNQFEQYQQNMNDKSTVKGSTK</sequence>